<protein>
    <submittedName>
        <fullName evidence="3">Uncharacterized protein</fullName>
    </submittedName>
</protein>
<keyword evidence="4" id="KW-1185">Reference proteome</keyword>
<keyword evidence="2" id="KW-0812">Transmembrane</keyword>
<dbReference type="EMBL" id="ML978127">
    <property type="protein sequence ID" value="KAF2098208.1"/>
    <property type="molecule type" value="Genomic_DNA"/>
</dbReference>
<accession>A0A9P4IDV4</accession>
<name>A0A9P4IDV4_9PEZI</name>
<organism evidence="3 4">
    <name type="scientific">Rhizodiscina lignyota</name>
    <dbReference type="NCBI Taxonomy" id="1504668"/>
    <lineage>
        <taxon>Eukaryota</taxon>
        <taxon>Fungi</taxon>
        <taxon>Dikarya</taxon>
        <taxon>Ascomycota</taxon>
        <taxon>Pezizomycotina</taxon>
        <taxon>Dothideomycetes</taxon>
        <taxon>Pleosporomycetidae</taxon>
        <taxon>Aulographales</taxon>
        <taxon>Rhizodiscinaceae</taxon>
        <taxon>Rhizodiscina</taxon>
    </lineage>
</organism>
<keyword evidence="2" id="KW-0472">Membrane</keyword>
<gene>
    <name evidence="3" type="ORF">NA57DRAFT_57373</name>
</gene>
<feature type="region of interest" description="Disordered" evidence="1">
    <location>
        <begin position="196"/>
        <end position="240"/>
    </location>
</feature>
<evidence type="ECO:0000256" key="1">
    <source>
        <dbReference type="SAM" id="MobiDB-lite"/>
    </source>
</evidence>
<evidence type="ECO:0000313" key="4">
    <source>
        <dbReference type="Proteomes" id="UP000799772"/>
    </source>
</evidence>
<reference evidence="3" key="1">
    <citation type="journal article" date="2020" name="Stud. Mycol.">
        <title>101 Dothideomycetes genomes: a test case for predicting lifestyles and emergence of pathogens.</title>
        <authorList>
            <person name="Haridas S."/>
            <person name="Albert R."/>
            <person name="Binder M."/>
            <person name="Bloem J."/>
            <person name="Labutti K."/>
            <person name="Salamov A."/>
            <person name="Andreopoulos B."/>
            <person name="Baker S."/>
            <person name="Barry K."/>
            <person name="Bills G."/>
            <person name="Bluhm B."/>
            <person name="Cannon C."/>
            <person name="Castanera R."/>
            <person name="Culley D."/>
            <person name="Daum C."/>
            <person name="Ezra D."/>
            <person name="Gonzalez J."/>
            <person name="Henrissat B."/>
            <person name="Kuo A."/>
            <person name="Liang C."/>
            <person name="Lipzen A."/>
            <person name="Lutzoni F."/>
            <person name="Magnuson J."/>
            <person name="Mondo S."/>
            <person name="Nolan M."/>
            <person name="Ohm R."/>
            <person name="Pangilinan J."/>
            <person name="Park H.-J."/>
            <person name="Ramirez L."/>
            <person name="Alfaro M."/>
            <person name="Sun H."/>
            <person name="Tritt A."/>
            <person name="Yoshinaga Y."/>
            <person name="Zwiers L.-H."/>
            <person name="Turgeon B."/>
            <person name="Goodwin S."/>
            <person name="Spatafora J."/>
            <person name="Crous P."/>
            <person name="Grigoriev I."/>
        </authorList>
    </citation>
    <scope>NUCLEOTIDE SEQUENCE</scope>
    <source>
        <strain evidence="3">CBS 133067</strain>
    </source>
</reference>
<feature type="transmembrane region" description="Helical" evidence="2">
    <location>
        <begin position="22"/>
        <end position="39"/>
    </location>
</feature>
<evidence type="ECO:0000256" key="2">
    <source>
        <dbReference type="SAM" id="Phobius"/>
    </source>
</evidence>
<sequence length="240" mass="26470">MNSSIMETLAQSWRDIVPSKDLAQAICFTLILCGLGFAINRFNTLRRENAEMQARDAAAEECILTLKSIIHDQHKIMRLAAVSHMFIHKIEALKSEKAALEKAAEEVLAPPTDLSNQKARTRLINAVVLGIEAYEGLNAENKQRIQALIEKVTMEAEQLEVGLPSPLTVETLLEPKVVGKSLELLVGEKFVVNEKALADRKPAVDEEDTSEGDKSEEDTGDKKPDEVPDVDKEPSEKGEA</sequence>
<keyword evidence="2" id="KW-1133">Transmembrane helix</keyword>
<feature type="compositionally biased region" description="Acidic residues" evidence="1">
    <location>
        <begin position="205"/>
        <end position="219"/>
    </location>
</feature>
<feature type="compositionally biased region" description="Basic and acidic residues" evidence="1">
    <location>
        <begin position="220"/>
        <end position="240"/>
    </location>
</feature>
<comment type="caution">
    <text evidence="3">The sequence shown here is derived from an EMBL/GenBank/DDBJ whole genome shotgun (WGS) entry which is preliminary data.</text>
</comment>
<evidence type="ECO:0000313" key="3">
    <source>
        <dbReference type="EMBL" id="KAF2098208.1"/>
    </source>
</evidence>
<dbReference type="AlphaFoldDB" id="A0A9P4IDV4"/>
<dbReference type="Proteomes" id="UP000799772">
    <property type="component" value="Unassembled WGS sequence"/>
</dbReference>
<proteinExistence type="predicted"/>